<sequence length="66" mass="7580">MEGRTGEREPLLPHLPPLRDRLDTPEYGDHDQGFEAAYAVVRRLFQAMKDAMNGGRPPRPHVRPYP</sequence>
<comment type="caution">
    <text evidence="2">The sequence shown here is derived from an EMBL/GenBank/DDBJ whole genome shotgun (WGS) entry which is preliminary data.</text>
</comment>
<keyword evidence="3" id="KW-1185">Reference proteome</keyword>
<proteinExistence type="predicted"/>
<evidence type="ECO:0000313" key="3">
    <source>
        <dbReference type="Proteomes" id="UP001499984"/>
    </source>
</evidence>
<name>A0ABP7WKI5_9ACTN</name>
<reference evidence="3" key="1">
    <citation type="journal article" date="2019" name="Int. J. Syst. Evol. Microbiol.">
        <title>The Global Catalogue of Microorganisms (GCM) 10K type strain sequencing project: providing services to taxonomists for standard genome sequencing and annotation.</title>
        <authorList>
            <consortium name="The Broad Institute Genomics Platform"/>
            <consortium name="The Broad Institute Genome Sequencing Center for Infectious Disease"/>
            <person name="Wu L."/>
            <person name="Ma J."/>
        </authorList>
    </citation>
    <scope>NUCLEOTIDE SEQUENCE [LARGE SCALE GENOMIC DNA]</scope>
    <source>
        <strain evidence="3">JCM 16925</strain>
    </source>
</reference>
<evidence type="ECO:0000256" key="1">
    <source>
        <dbReference type="SAM" id="MobiDB-lite"/>
    </source>
</evidence>
<accession>A0ABP7WKI5</accession>
<protein>
    <submittedName>
        <fullName evidence="2">Uncharacterized protein</fullName>
    </submittedName>
</protein>
<dbReference type="Proteomes" id="UP001499984">
    <property type="component" value="Unassembled WGS sequence"/>
</dbReference>
<organism evidence="2 3">
    <name type="scientific">Streptomyces shaanxiensis</name>
    <dbReference type="NCBI Taxonomy" id="653357"/>
    <lineage>
        <taxon>Bacteria</taxon>
        <taxon>Bacillati</taxon>
        <taxon>Actinomycetota</taxon>
        <taxon>Actinomycetes</taxon>
        <taxon>Kitasatosporales</taxon>
        <taxon>Streptomycetaceae</taxon>
        <taxon>Streptomyces</taxon>
    </lineage>
</organism>
<gene>
    <name evidence="2" type="ORF">GCM10022233_87520</name>
</gene>
<evidence type="ECO:0000313" key="2">
    <source>
        <dbReference type="EMBL" id="GAA4090690.1"/>
    </source>
</evidence>
<feature type="region of interest" description="Disordered" evidence="1">
    <location>
        <begin position="1"/>
        <end position="30"/>
    </location>
</feature>
<dbReference type="EMBL" id="BAAAZY010000042">
    <property type="protein sequence ID" value="GAA4090690.1"/>
    <property type="molecule type" value="Genomic_DNA"/>
</dbReference>